<evidence type="ECO:0000256" key="3">
    <source>
        <dbReference type="ARBA" id="ARBA00022475"/>
    </source>
</evidence>
<comment type="function">
    <text evidence="8">Involved in arsenical resistance. Thought to form the channel of an arsenite pump.</text>
</comment>
<keyword evidence="10" id="KW-1185">Reference proteome</keyword>
<feature type="transmembrane region" description="Helical" evidence="8">
    <location>
        <begin position="240"/>
        <end position="260"/>
    </location>
</feature>
<dbReference type="InterPro" id="IPR000802">
    <property type="entry name" value="Arsenical_pump_ArsB"/>
</dbReference>
<evidence type="ECO:0000256" key="4">
    <source>
        <dbReference type="ARBA" id="ARBA00022692"/>
    </source>
</evidence>
<gene>
    <name evidence="9" type="ORF">BRM3_12150</name>
</gene>
<dbReference type="PRINTS" id="PR00758">
    <property type="entry name" value="ARSENICPUMP"/>
</dbReference>
<feature type="transmembrane region" description="Helical" evidence="8">
    <location>
        <begin position="50"/>
        <end position="74"/>
    </location>
</feature>
<reference evidence="9" key="1">
    <citation type="submission" date="2022-10" db="EMBL/GenBank/DDBJ databases">
        <title>Whole-Genome Sequencing of Brachybacterium huguangmaarense BRM-3, Isolated from Betula schmidtii.</title>
        <authorList>
            <person name="Haam D."/>
        </authorList>
    </citation>
    <scope>NUCLEOTIDE SEQUENCE</scope>
    <source>
        <strain evidence="9">BRM-3</strain>
    </source>
</reference>
<feature type="transmembrane region" description="Helical" evidence="8">
    <location>
        <begin position="216"/>
        <end position="234"/>
    </location>
</feature>
<organism evidence="9 10">
    <name type="scientific">Brachybacterium huguangmaarense</name>
    <dbReference type="NCBI Taxonomy" id="1652028"/>
    <lineage>
        <taxon>Bacteria</taxon>
        <taxon>Bacillati</taxon>
        <taxon>Actinomycetota</taxon>
        <taxon>Actinomycetes</taxon>
        <taxon>Micrococcales</taxon>
        <taxon>Dermabacteraceae</taxon>
        <taxon>Brachybacterium</taxon>
    </lineage>
</organism>
<dbReference type="PANTHER" id="PTHR43302">
    <property type="entry name" value="TRANSPORTER ARSB-RELATED"/>
    <property type="match status" value="1"/>
</dbReference>
<protein>
    <recommendedName>
        <fullName evidence="8">Arsenical pump membrane protein</fullName>
    </recommendedName>
</protein>
<keyword evidence="5 8" id="KW-0059">Arsenical resistance</keyword>
<evidence type="ECO:0000256" key="7">
    <source>
        <dbReference type="ARBA" id="ARBA00023136"/>
    </source>
</evidence>
<evidence type="ECO:0000256" key="2">
    <source>
        <dbReference type="ARBA" id="ARBA00006433"/>
    </source>
</evidence>
<feature type="transmembrane region" description="Helical" evidence="8">
    <location>
        <begin position="332"/>
        <end position="351"/>
    </location>
</feature>
<feature type="transmembrane region" description="Helical" evidence="8">
    <location>
        <begin position="371"/>
        <end position="389"/>
    </location>
</feature>
<evidence type="ECO:0000256" key="5">
    <source>
        <dbReference type="ARBA" id="ARBA00022849"/>
    </source>
</evidence>
<feature type="transmembrane region" description="Helical" evidence="8">
    <location>
        <begin position="20"/>
        <end position="38"/>
    </location>
</feature>
<accession>A0ABY6G4Y0</accession>
<name>A0ABY6G4Y0_9MICO</name>
<proteinExistence type="inferred from homology"/>
<feature type="transmembrane region" description="Helical" evidence="8">
    <location>
        <begin position="302"/>
        <end position="325"/>
    </location>
</feature>
<evidence type="ECO:0000313" key="9">
    <source>
        <dbReference type="EMBL" id="UYG18269.1"/>
    </source>
</evidence>
<dbReference type="PANTHER" id="PTHR43302:SF5">
    <property type="entry name" value="TRANSPORTER ARSB-RELATED"/>
    <property type="match status" value="1"/>
</dbReference>
<evidence type="ECO:0000256" key="6">
    <source>
        <dbReference type="ARBA" id="ARBA00022989"/>
    </source>
</evidence>
<feature type="transmembrane region" description="Helical" evidence="8">
    <location>
        <begin position="272"/>
        <end position="290"/>
    </location>
</feature>
<feature type="transmembrane region" description="Helical" evidence="8">
    <location>
        <begin position="401"/>
        <end position="421"/>
    </location>
</feature>
<comment type="similarity">
    <text evidence="2 8">Belongs to the ArsB family.</text>
</comment>
<keyword evidence="4 8" id="KW-0812">Transmembrane</keyword>
<evidence type="ECO:0000256" key="8">
    <source>
        <dbReference type="RuleBase" id="RU004993"/>
    </source>
</evidence>
<dbReference type="Pfam" id="PF02040">
    <property type="entry name" value="ArsB"/>
    <property type="match status" value="1"/>
</dbReference>
<feature type="transmembrane region" description="Helical" evidence="8">
    <location>
        <begin position="86"/>
        <end position="119"/>
    </location>
</feature>
<feature type="transmembrane region" description="Helical" evidence="8">
    <location>
        <begin position="131"/>
        <end position="150"/>
    </location>
</feature>
<evidence type="ECO:0000256" key="1">
    <source>
        <dbReference type="ARBA" id="ARBA00004651"/>
    </source>
</evidence>
<feature type="transmembrane region" description="Helical" evidence="8">
    <location>
        <begin position="170"/>
        <end position="192"/>
    </location>
</feature>
<sequence length="424" mass="43377">MLAATLVVVVWRPRGIGVGWPAVGGALLCLIVGLVHLADVREALSVVGDATIAFIAIVLISLVLDRAGLFSWAALHVARWGRGSPWRLFVLVILLGAATSVLFANDGAALILTPIVVGIVAELELSPAATLAYVMACGFIADTASLPLVISNLVNIITADFFDVSFTRYAAVMGPVGLVAIAASLGVLALFYRRSIPASYDVADLRSPAEAIADPLTFKAGFGVLALLLVGYVAADPLGIPLGAIASLGALALLVIAGIGRRTPVWSTVRSAPWHIIAFSVGMYVIVYALRNQGAADALGGVFAALGGYGLLVTALGVGLIVALLASVINNLPATLLAVLAIDAAGTSGAVRDVMMHAGVIGADLGPKFTPIGSLATLLWLHVLAGKGIRITWAQYLRTGLVLTAPVLVVTLAALAGWVALIGA</sequence>
<dbReference type="CDD" id="cd01118">
    <property type="entry name" value="ArsB_permease"/>
    <property type="match status" value="1"/>
</dbReference>
<keyword evidence="3" id="KW-1003">Cell membrane</keyword>
<keyword evidence="8" id="KW-0813">Transport</keyword>
<comment type="subcellular location">
    <subcellularLocation>
        <location evidence="1 8">Cell membrane</location>
        <topology evidence="1 8">Multi-pass membrane protein</topology>
    </subcellularLocation>
</comment>
<dbReference type="EMBL" id="CP107020">
    <property type="protein sequence ID" value="UYG18269.1"/>
    <property type="molecule type" value="Genomic_DNA"/>
</dbReference>
<dbReference type="Proteomes" id="UP001164305">
    <property type="component" value="Chromosome"/>
</dbReference>
<keyword evidence="7 8" id="KW-0472">Membrane</keyword>
<dbReference type="NCBIfam" id="TIGR00935">
    <property type="entry name" value="2a45"/>
    <property type="match status" value="1"/>
</dbReference>
<keyword evidence="6 8" id="KW-1133">Transmembrane helix</keyword>
<evidence type="ECO:0000313" key="10">
    <source>
        <dbReference type="Proteomes" id="UP001164305"/>
    </source>
</evidence>
<dbReference type="NCBIfam" id="NF011980">
    <property type="entry name" value="PRK15445.1"/>
    <property type="match status" value="1"/>
</dbReference>